<feature type="region of interest" description="Disordered" evidence="1">
    <location>
        <begin position="172"/>
        <end position="234"/>
    </location>
</feature>
<evidence type="ECO:0000313" key="3">
    <source>
        <dbReference type="Proteomes" id="UP000203589"/>
    </source>
</evidence>
<dbReference type="KEGG" id="aht:ANTHELSMS3_02973"/>
<name>A0A222E600_9RHOB</name>
<protein>
    <submittedName>
        <fullName evidence="2">Integrase</fullName>
    </submittedName>
</protein>
<sequence>MTRTNCIHHARCADGVTAAWAERTVWRALMSYAKAEHWRTDNIARDAEIRRSNSKPHEPWTAMDVVAFRARWPLGPAERQAFAVIFWTAARCIDAAWIGWQCARDGILSFEQEKTGGNACVPVAEPIHPFLRADPRHSSTPRDWSSCSLEVGQSAVNQGAVDADQLRGTGCRADRKDGARATQGTHCDPGSGRLAPTPDRRLDGARVTSRGRPRHPIREQTGNGFWKPERELRW</sequence>
<dbReference type="GO" id="GO:0003677">
    <property type="term" value="F:DNA binding"/>
    <property type="evidence" value="ECO:0007669"/>
    <property type="project" value="InterPro"/>
</dbReference>
<dbReference type="AlphaFoldDB" id="A0A222E600"/>
<dbReference type="RefSeq" id="WP_157733520.1">
    <property type="nucleotide sequence ID" value="NZ_CP022540.1"/>
</dbReference>
<organism evidence="2 3">
    <name type="scientific">Antarctobacter heliothermus</name>
    <dbReference type="NCBI Taxonomy" id="74033"/>
    <lineage>
        <taxon>Bacteria</taxon>
        <taxon>Pseudomonadati</taxon>
        <taxon>Pseudomonadota</taxon>
        <taxon>Alphaproteobacteria</taxon>
        <taxon>Rhodobacterales</taxon>
        <taxon>Roseobacteraceae</taxon>
        <taxon>Antarctobacter</taxon>
    </lineage>
</organism>
<reference evidence="2 3" key="1">
    <citation type="submission" date="2017-07" db="EMBL/GenBank/DDBJ databases">
        <title>Genome Sequence of Antarctobacter heliothermus Strain SMS3 Isolated from a culture of the Diatom Skeletonema marinoi.</title>
        <authorList>
            <person name="Topel M."/>
            <person name="Pinder M.I.M."/>
            <person name="Johansson O.N."/>
            <person name="Kourtchenko O."/>
            <person name="Godhe A."/>
            <person name="Clarke A.K."/>
        </authorList>
    </citation>
    <scope>NUCLEOTIDE SEQUENCE [LARGE SCALE GENOMIC DNA]</scope>
    <source>
        <strain evidence="2 3">SMS3</strain>
    </source>
</reference>
<keyword evidence="3" id="KW-1185">Reference proteome</keyword>
<dbReference type="OrthoDB" id="7510934at2"/>
<accession>A0A222E600</accession>
<dbReference type="InterPro" id="IPR011010">
    <property type="entry name" value="DNA_brk_join_enz"/>
</dbReference>
<dbReference type="SUPFAM" id="SSF56349">
    <property type="entry name" value="DNA breaking-rejoining enzymes"/>
    <property type="match status" value="1"/>
</dbReference>
<evidence type="ECO:0000256" key="1">
    <source>
        <dbReference type="SAM" id="MobiDB-lite"/>
    </source>
</evidence>
<gene>
    <name evidence="2" type="ORF">ANTHELSMS3_02973</name>
</gene>
<evidence type="ECO:0000313" key="2">
    <source>
        <dbReference type="EMBL" id="ASP21625.1"/>
    </source>
</evidence>
<dbReference type="EMBL" id="CP022540">
    <property type="protein sequence ID" value="ASP21625.1"/>
    <property type="molecule type" value="Genomic_DNA"/>
</dbReference>
<proteinExistence type="predicted"/>
<dbReference type="Proteomes" id="UP000203589">
    <property type="component" value="Chromosome"/>
</dbReference>